<dbReference type="Pfam" id="PF00137">
    <property type="entry name" value="ATP-synt_C"/>
    <property type="match status" value="1"/>
</dbReference>
<dbReference type="AlphaFoldDB" id="A0A381S4M8"/>
<name>A0A381S4M8_9ZZZZ</name>
<proteinExistence type="inferred from homology"/>
<keyword evidence="3 6" id="KW-0812">Transmembrane</keyword>
<dbReference type="SUPFAM" id="SSF81333">
    <property type="entry name" value="F1F0 ATP synthase subunit C"/>
    <property type="match status" value="1"/>
</dbReference>
<keyword evidence="5 6" id="KW-0472">Membrane</keyword>
<organism evidence="8">
    <name type="scientific">marine metagenome</name>
    <dbReference type="NCBI Taxonomy" id="408172"/>
    <lineage>
        <taxon>unclassified sequences</taxon>
        <taxon>metagenomes</taxon>
        <taxon>ecological metagenomes</taxon>
    </lineage>
</organism>
<keyword evidence="4 6" id="KW-1133">Transmembrane helix</keyword>
<dbReference type="InterPro" id="IPR035921">
    <property type="entry name" value="F/V-ATP_Csub_sf"/>
</dbReference>
<reference evidence="8" key="1">
    <citation type="submission" date="2018-05" db="EMBL/GenBank/DDBJ databases">
        <authorList>
            <person name="Lanie J.A."/>
            <person name="Ng W.-L."/>
            <person name="Kazmierczak K.M."/>
            <person name="Andrzejewski T.M."/>
            <person name="Davidsen T.M."/>
            <person name="Wayne K.J."/>
            <person name="Tettelin H."/>
            <person name="Glass J.I."/>
            <person name="Rusch D."/>
            <person name="Podicherti R."/>
            <person name="Tsui H.-C.T."/>
            <person name="Winkler M.E."/>
        </authorList>
    </citation>
    <scope>NUCLEOTIDE SEQUENCE</scope>
</reference>
<evidence type="ECO:0000256" key="4">
    <source>
        <dbReference type="ARBA" id="ARBA00022989"/>
    </source>
</evidence>
<dbReference type="GO" id="GO:0045259">
    <property type="term" value="C:proton-transporting ATP synthase complex"/>
    <property type="evidence" value="ECO:0007669"/>
    <property type="project" value="InterPro"/>
</dbReference>
<evidence type="ECO:0000256" key="5">
    <source>
        <dbReference type="ARBA" id="ARBA00023136"/>
    </source>
</evidence>
<feature type="domain" description="V-ATPase proteolipid subunit C-like" evidence="7">
    <location>
        <begin position="47"/>
        <end position="102"/>
    </location>
</feature>
<dbReference type="EMBL" id="UINC01002662">
    <property type="protein sequence ID" value="SUZ99042.1"/>
    <property type="molecule type" value="Genomic_DNA"/>
</dbReference>
<dbReference type="GO" id="GO:0033177">
    <property type="term" value="C:proton-transporting two-sector ATPase complex, proton-transporting domain"/>
    <property type="evidence" value="ECO:0007669"/>
    <property type="project" value="InterPro"/>
</dbReference>
<evidence type="ECO:0000256" key="2">
    <source>
        <dbReference type="ARBA" id="ARBA00006704"/>
    </source>
</evidence>
<evidence type="ECO:0000256" key="3">
    <source>
        <dbReference type="ARBA" id="ARBA00022692"/>
    </source>
</evidence>
<comment type="subcellular location">
    <subcellularLocation>
        <location evidence="1">Membrane</location>
        <topology evidence="1">Multi-pass membrane protein</topology>
    </subcellularLocation>
</comment>
<dbReference type="CDD" id="cd18181">
    <property type="entry name" value="ATP-synt_Vo_Ao_c_TtATPase_like"/>
    <property type="match status" value="1"/>
</dbReference>
<dbReference type="GO" id="GO:0015078">
    <property type="term" value="F:proton transmembrane transporter activity"/>
    <property type="evidence" value="ECO:0007669"/>
    <property type="project" value="InterPro"/>
</dbReference>
<comment type="similarity">
    <text evidence="2">Belongs to the ATPase C chain family.</text>
</comment>
<sequence>MENKRMKMVYRLLMTVFIATLVAGVATAQEAEAEADTGNDKDTLAKLGAGIALAGCGIGTGLAQGPIGAAAVGMIAEDGSKFGLALLFTVLPETIVLFGFLSIYLL</sequence>
<feature type="transmembrane region" description="Helical" evidence="6">
    <location>
        <begin position="44"/>
        <end position="63"/>
    </location>
</feature>
<dbReference type="PRINTS" id="PR00124">
    <property type="entry name" value="ATPASEC"/>
</dbReference>
<evidence type="ECO:0000256" key="6">
    <source>
        <dbReference type="SAM" id="Phobius"/>
    </source>
</evidence>
<dbReference type="InterPro" id="IPR002379">
    <property type="entry name" value="ATPase_proteolipid_c-like_dom"/>
</dbReference>
<dbReference type="InterPro" id="IPR000454">
    <property type="entry name" value="ATP_synth_F0_csu"/>
</dbReference>
<protein>
    <recommendedName>
        <fullName evidence="7">V-ATPase proteolipid subunit C-like domain-containing protein</fullName>
    </recommendedName>
</protein>
<evidence type="ECO:0000313" key="8">
    <source>
        <dbReference type="EMBL" id="SUZ99042.1"/>
    </source>
</evidence>
<evidence type="ECO:0000259" key="7">
    <source>
        <dbReference type="Pfam" id="PF00137"/>
    </source>
</evidence>
<feature type="transmembrane region" description="Helical" evidence="6">
    <location>
        <begin position="84"/>
        <end position="105"/>
    </location>
</feature>
<dbReference type="Gene3D" id="1.20.120.610">
    <property type="entry name" value="lithium bound rotor ring of v- atpase"/>
    <property type="match status" value="1"/>
</dbReference>
<dbReference type="GO" id="GO:0015986">
    <property type="term" value="P:proton motive force-driven ATP synthesis"/>
    <property type="evidence" value="ECO:0007669"/>
    <property type="project" value="InterPro"/>
</dbReference>
<gene>
    <name evidence="8" type="ORF">METZ01_LOCUS51896</name>
</gene>
<evidence type="ECO:0000256" key="1">
    <source>
        <dbReference type="ARBA" id="ARBA00004141"/>
    </source>
</evidence>
<accession>A0A381S4M8</accession>